<keyword evidence="11" id="KW-1185">Reference proteome</keyword>
<dbReference type="Gene3D" id="3.40.430.10">
    <property type="entry name" value="Dihydrofolate Reductase, subunit A"/>
    <property type="match status" value="1"/>
</dbReference>
<evidence type="ECO:0000256" key="1">
    <source>
        <dbReference type="ARBA" id="ARBA00004903"/>
    </source>
</evidence>
<organism evidence="10 11">
    <name type="scientific">Sphingorhabdus lutea</name>
    <dbReference type="NCBI Taxonomy" id="1913578"/>
    <lineage>
        <taxon>Bacteria</taxon>
        <taxon>Pseudomonadati</taxon>
        <taxon>Pseudomonadota</taxon>
        <taxon>Alphaproteobacteria</taxon>
        <taxon>Sphingomonadales</taxon>
        <taxon>Sphingomonadaceae</taxon>
        <taxon>Sphingorhabdus</taxon>
    </lineage>
</organism>
<evidence type="ECO:0000256" key="6">
    <source>
        <dbReference type="ARBA" id="ARBA00023002"/>
    </source>
</evidence>
<keyword evidence="10" id="KW-0808">Transferase</keyword>
<dbReference type="GO" id="GO:0005829">
    <property type="term" value="C:cytosol"/>
    <property type="evidence" value="ECO:0007669"/>
    <property type="project" value="TreeGrafter"/>
</dbReference>
<feature type="domain" description="DHFR" evidence="9">
    <location>
        <begin position="5"/>
        <end position="161"/>
    </location>
</feature>
<evidence type="ECO:0000259" key="9">
    <source>
        <dbReference type="PROSITE" id="PS51330"/>
    </source>
</evidence>
<dbReference type="STRING" id="1913578.LPB140_01940"/>
<dbReference type="AlphaFoldDB" id="A0A1L3J9I3"/>
<dbReference type="GO" id="GO:0050661">
    <property type="term" value="F:NADP binding"/>
    <property type="evidence" value="ECO:0007669"/>
    <property type="project" value="InterPro"/>
</dbReference>
<dbReference type="PRINTS" id="PR00070">
    <property type="entry name" value="DHFR"/>
</dbReference>
<comment type="catalytic activity">
    <reaction evidence="8">
        <text>(6S)-5,6,7,8-tetrahydrofolate + NADP(+) = 7,8-dihydrofolate + NADPH + H(+)</text>
        <dbReference type="Rhea" id="RHEA:15009"/>
        <dbReference type="ChEBI" id="CHEBI:15378"/>
        <dbReference type="ChEBI" id="CHEBI:57451"/>
        <dbReference type="ChEBI" id="CHEBI:57453"/>
        <dbReference type="ChEBI" id="CHEBI:57783"/>
        <dbReference type="ChEBI" id="CHEBI:58349"/>
        <dbReference type="EC" id="1.5.1.3"/>
    </reaction>
</comment>
<keyword evidence="6 8" id="KW-0560">Oxidoreductase</keyword>
<evidence type="ECO:0000313" key="10">
    <source>
        <dbReference type="EMBL" id="APG61796.1"/>
    </source>
</evidence>
<evidence type="ECO:0000256" key="2">
    <source>
        <dbReference type="ARBA" id="ARBA00009539"/>
    </source>
</evidence>
<gene>
    <name evidence="10" type="ORF">LPB140_01940</name>
</gene>
<dbReference type="Proteomes" id="UP000242561">
    <property type="component" value="Chromosome"/>
</dbReference>
<keyword evidence="4 8" id="KW-0554">One-carbon metabolism</keyword>
<dbReference type="GO" id="GO:0046655">
    <property type="term" value="P:folic acid metabolic process"/>
    <property type="evidence" value="ECO:0007669"/>
    <property type="project" value="TreeGrafter"/>
</dbReference>
<evidence type="ECO:0000256" key="7">
    <source>
        <dbReference type="ARBA" id="ARBA00025067"/>
    </source>
</evidence>
<dbReference type="GO" id="GO:0046452">
    <property type="term" value="P:dihydrofolate metabolic process"/>
    <property type="evidence" value="ECO:0007669"/>
    <property type="project" value="TreeGrafter"/>
</dbReference>
<dbReference type="InterPro" id="IPR024072">
    <property type="entry name" value="DHFR-like_dom_sf"/>
</dbReference>
<evidence type="ECO:0000313" key="11">
    <source>
        <dbReference type="Proteomes" id="UP000242561"/>
    </source>
</evidence>
<dbReference type="CDD" id="cd00209">
    <property type="entry name" value="DHFR"/>
    <property type="match status" value="1"/>
</dbReference>
<accession>A0A1L3J9I3</accession>
<dbReference type="EMBL" id="CP018154">
    <property type="protein sequence ID" value="APG61796.1"/>
    <property type="molecule type" value="Genomic_DNA"/>
</dbReference>
<dbReference type="RefSeq" id="WP_072558443.1">
    <property type="nucleotide sequence ID" value="NZ_CP018154.1"/>
</dbReference>
<dbReference type="GO" id="GO:0006730">
    <property type="term" value="P:one-carbon metabolic process"/>
    <property type="evidence" value="ECO:0007669"/>
    <property type="project" value="UniProtKB-KW"/>
</dbReference>
<dbReference type="InterPro" id="IPR001796">
    <property type="entry name" value="DHFR_dom"/>
</dbReference>
<dbReference type="Pfam" id="PF00186">
    <property type="entry name" value="DHFR_1"/>
    <property type="match status" value="1"/>
</dbReference>
<evidence type="ECO:0000256" key="5">
    <source>
        <dbReference type="ARBA" id="ARBA00022857"/>
    </source>
</evidence>
<sequence length="168" mass="19189">MKHPEITLVLARASNNIIGNKDRLPWHIPADMRHFKQITKGRPMIMGRKTFDSLPGLLEGRRHIVMTRDTEWEEDGAETAYNVQQALKIATSPHVYIIGGAEIYAMFLPMADRIELTEIHMDAMGDVSFDADLYDGFEEQKRESFPATDKIPAYDFVTLIRKEKPNNG</sequence>
<dbReference type="KEGG" id="sphl:LPB140_01940"/>
<comment type="function">
    <text evidence="7 8">Key enzyme in folate metabolism. Catalyzes an essential reaction for de novo glycine and purine synthesis, and for DNA precursor synthesis.</text>
</comment>
<comment type="similarity">
    <text evidence="2 8">Belongs to the dihydrofolate reductase family.</text>
</comment>
<dbReference type="GO" id="GO:0004146">
    <property type="term" value="F:dihydrofolate reductase activity"/>
    <property type="evidence" value="ECO:0007669"/>
    <property type="project" value="UniProtKB-EC"/>
</dbReference>
<name>A0A1L3J9I3_9SPHN</name>
<evidence type="ECO:0000256" key="3">
    <source>
        <dbReference type="ARBA" id="ARBA00012856"/>
    </source>
</evidence>
<dbReference type="PROSITE" id="PS51330">
    <property type="entry name" value="DHFR_2"/>
    <property type="match status" value="1"/>
</dbReference>
<dbReference type="PANTHER" id="PTHR48069:SF3">
    <property type="entry name" value="DIHYDROFOLATE REDUCTASE"/>
    <property type="match status" value="1"/>
</dbReference>
<dbReference type="InterPro" id="IPR012259">
    <property type="entry name" value="DHFR"/>
</dbReference>
<evidence type="ECO:0000256" key="4">
    <source>
        <dbReference type="ARBA" id="ARBA00022563"/>
    </source>
</evidence>
<dbReference type="PANTHER" id="PTHR48069">
    <property type="entry name" value="DIHYDROFOLATE REDUCTASE"/>
    <property type="match status" value="1"/>
</dbReference>
<dbReference type="GO" id="GO:0046654">
    <property type="term" value="P:tetrahydrofolate biosynthetic process"/>
    <property type="evidence" value="ECO:0007669"/>
    <property type="project" value="UniProtKB-UniPathway"/>
</dbReference>
<protein>
    <recommendedName>
        <fullName evidence="3 8">Dihydrofolate reductase</fullName>
        <ecNumber evidence="3 8">1.5.1.3</ecNumber>
    </recommendedName>
</protein>
<keyword evidence="5 8" id="KW-0521">NADP</keyword>
<dbReference type="GO" id="GO:0016301">
    <property type="term" value="F:kinase activity"/>
    <property type="evidence" value="ECO:0007669"/>
    <property type="project" value="UniProtKB-KW"/>
</dbReference>
<dbReference type="OrthoDB" id="9804315at2"/>
<proteinExistence type="inferred from homology"/>
<evidence type="ECO:0000256" key="8">
    <source>
        <dbReference type="PIRNR" id="PIRNR000194"/>
    </source>
</evidence>
<comment type="pathway">
    <text evidence="1 8">Cofactor biosynthesis; tetrahydrofolate biosynthesis; 5,6,7,8-tetrahydrofolate from 7,8-dihydrofolate: step 1/1.</text>
</comment>
<dbReference type="UniPathway" id="UPA00077">
    <property type="reaction ID" value="UER00158"/>
</dbReference>
<keyword evidence="10" id="KW-0418">Kinase</keyword>
<reference evidence="10 11" key="1">
    <citation type="submission" date="2016-11" db="EMBL/GenBank/DDBJ databases">
        <title>Sphingorhabdus sp. LPB0140, isolated from marine environment.</title>
        <authorList>
            <person name="Kim E."/>
            <person name="Yi H."/>
        </authorList>
    </citation>
    <scope>NUCLEOTIDE SEQUENCE [LARGE SCALE GENOMIC DNA]</scope>
    <source>
        <strain evidence="10 11">LPB0140</strain>
    </source>
</reference>
<dbReference type="PIRSF" id="PIRSF000194">
    <property type="entry name" value="DHFR"/>
    <property type="match status" value="1"/>
</dbReference>
<dbReference type="SUPFAM" id="SSF53597">
    <property type="entry name" value="Dihydrofolate reductase-like"/>
    <property type="match status" value="1"/>
</dbReference>
<dbReference type="EC" id="1.5.1.3" evidence="3 8"/>